<dbReference type="Pfam" id="PF13376">
    <property type="entry name" value="OmdA"/>
    <property type="match status" value="1"/>
</dbReference>
<reference evidence="1" key="1">
    <citation type="journal article" date="2021" name="Antonie Van Leeuwenhoek">
        <title>Draft genome and description of Waterburya agarophytonicola gen. nov. sp. nov. (Pleurocapsales, Cyanobacteria): a seaweed symbiont.</title>
        <authorList>
            <person name="Bonthond G."/>
            <person name="Shalygin S."/>
            <person name="Bayer T."/>
            <person name="Weinberger F."/>
        </authorList>
    </citation>
    <scope>NUCLEOTIDE SEQUENCE</scope>
    <source>
        <strain evidence="1">KI4</strain>
    </source>
</reference>
<evidence type="ECO:0000313" key="1">
    <source>
        <dbReference type="EMBL" id="MCC0177769.1"/>
    </source>
</evidence>
<accession>A0A964BQK7</accession>
<gene>
    <name evidence="1" type="ORF">I4641_12340</name>
</gene>
<proteinExistence type="predicted"/>
<comment type="caution">
    <text evidence="1">The sequence shown here is derived from an EMBL/GenBank/DDBJ whole genome shotgun (WGS) entry which is preliminary data.</text>
</comment>
<dbReference type="EMBL" id="JADWDC010000028">
    <property type="protein sequence ID" value="MCC0177769.1"/>
    <property type="molecule type" value="Genomic_DNA"/>
</dbReference>
<sequence>MSKALEHIAKVEVKTRSDLREWLENNHLQKTGIWLVTYKKVHKCYLPYQDIVQECLCFGWIDSLPKKLDETRTMLYISPRKKGSNWSGVNKTHIEKLQNLGLIQPAGLKKIEQAKKDGSWTFLDDVEALIVPEDLQLALAQNKTALKNWNAFPPSVKRGILEWIKNAKRSETRIKRIHNTVDKAVQNVRANY</sequence>
<evidence type="ECO:0000313" key="2">
    <source>
        <dbReference type="Proteomes" id="UP000729733"/>
    </source>
</evidence>
<keyword evidence="2" id="KW-1185">Reference proteome</keyword>
<dbReference type="AlphaFoldDB" id="A0A964BQK7"/>
<dbReference type="RefSeq" id="WP_229640834.1">
    <property type="nucleotide sequence ID" value="NZ_JADWDC010000028.1"/>
</dbReference>
<name>A0A964BQK7_9CYAN</name>
<dbReference type="Proteomes" id="UP000729733">
    <property type="component" value="Unassembled WGS sequence"/>
</dbReference>
<protein>
    <submittedName>
        <fullName evidence="1">YdeI/OmpD-associated family protein</fullName>
    </submittedName>
</protein>
<organism evidence="1 2">
    <name type="scientific">Waterburya agarophytonicola KI4</name>
    <dbReference type="NCBI Taxonomy" id="2874699"/>
    <lineage>
        <taxon>Bacteria</taxon>
        <taxon>Bacillati</taxon>
        <taxon>Cyanobacteriota</taxon>
        <taxon>Cyanophyceae</taxon>
        <taxon>Pleurocapsales</taxon>
        <taxon>Hyellaceae</taxon>
        <taxon>Waterburya</taxon>
        <taxon>Waterburya agarophytonicola</taxon>
    </lineage>
</organism>